<keyword evidence="1" id="KW-1133">Transmembrane helix</keyword>
<reference evidence="2 3" key="1">
    <citation type="submission" date="2017-11" db="EMBL/GenBank/DDBJ databases">
        <title>Complete genome of a free-living desiccation-tolerant cyanobacterium and its photosynthetic adaptation to extreme terrestrial habitat.</title>
        <authorList>
            <person name="Shang J."/>
        </authorList>
    </citation>
    <scope>NUCLEOTIDE SEQUENCE [LARGE SCALE GENOMIC DNA]</scope>
    <source>
        <strain evidence="2 3">CCNUN1</strain>
    </source>
</reference>
<accession>A0A2K8SRZ4</accession>
<feature type="transmembrane region" description="Helical" evidence="1">
    <location>
        <begin position="12"/>
        <end position="29"/>
    </location>
</feature>
<dbReference type="AlphaFoldDB" id="A0A2K8SRZ4"/>
<keyword evidence="1" id="KW-0812">Transmembrane</keyword>
<evidence type="ECO:0000313" key="2">
    <source>
        <dbReference type="EMBL" id="AUB38093.1"/>
    </source>
</evidence>
<proteinExistence type="predicted"/>
<evidence type="ECO:0000256" key="1">
    <source>
        <dbReference type="SAM" id="Phobius"/>
    </source>
</evidence>
<name>A0A2K8SRZ4_9NOSO</name>
<dbReference type="Proteomes" id="UP000232003">
    <property type="component" value="Chromosome"/>
</dbReference>
<organism evidence="2 3">
    <name type="scientific">Nostoc flagelliforme CCNUN1</name>
    <dbReference type="NCBI Taxonomy" id="2038116"/>
    <lineage>
        <taxon>Bacteria</taxon>
        <taxon>Bacillati</taxon>
        <taxon>Cyanobacteriota</taxon>
        <taxon>Cyanophyceae</taxon>
        <taxon>Nostocales</taxon>
        <taxon>Nostocaceae</taxon>
        <taxon>Nostoc</taxon>
    </lineage>
</organism>
<evidence type="ECO:0000313" key="3">
    <source>
        <dbReference type="Proteomes" id="UP000232003"/>
    </source>
</evidence>
<keyword evidence="3" id="KW-1185">Reference proteome</keyword>
<gene>
    <name evidence="2" type="ORF">COO91_04056</name>
</gene>
<dbReference type="KEGG" id="nfl:COO91_04056"/>
<keyword evidence="1" id="KW-0472">Membrane</keyword>
<protein>
    <submittedName>
        <fullName evidence="2">Uncharacterized protein</fullName>
    </submittedName>
</protein>
<sequence>MSNSCVTFEKLVMLLIEALNLICVLIARIDANYIYKACS</sequence>
<dbReference type="EMBL" id="CP024785">
    <property type="protein sequence ID" value="AUB38093.1"/>
    <property type="molecule type" value="Genomic_DNA"/>
</dbReference>